<keyword evidence="1" id="KW-0472">Membrane</keyword>
<dbReference type="SMART" id="SM00164">
    <property type="entry name" value="TBC"/>
    <property type="match status" value="1"/>
</dbReference>
<dbReference type="PANTHER" id="PTHR22957:SF27">
    <property type="entry name" value="TBC1 DOMAIN FAMILY MEMBER 13"/>
    <property type="match status" value="1"/>
</dbReference>
<dbReference type="EMBL" id="JABDHM010000001">
    <property type="protein sequence ID" value="KAF5226539.1"/>
    <property type="molecule type" value="Genomic_DNA"/>
</dbReference>
<dbReference type="PROSITE" id="PS50086">
    <property type="entry name" value="TBC_RABGAP"/>
    <property type="match status" value="1"/>
</dbReference>
<dbReference type="GO" id="GO:0006886">
    <property type="term" value="P:intracellular protein transport"/>
    <property type="evidence" value="ECO:0007669"/>
    <property type="project" value="TreeGrafter"/>
</dbReference>
<evidence type="ECO:0000256" key="1">
    <source>
        <dbReference type="SAM" id="Phobius"/>
    </source>
</evidence>
<dbReference type="FunFam" id="1.10.472.80:FF:000048">
    <property type="entry name" value="TBC domain containing protein"/>
    <property type="match status" value="1"/>
</dbReference>
<keyword evidence="1" id="KW-1133">Transmembrane helix</keyword>
<name>A0A7J6YJ05_TRYCR</name>
<dbReference type="Gene3D" id="1.10.472.80">
    <property type="entry name" value="Ypt/Rab-GAP domain of gyp1p, domain 3"/>
    <property type="match status" value="1"/>
</dbReference>
<dbReference type="Pfam" id="PF00566">
    <property type="entry name" value="RabGAP-TBC"/>
    <property type="match status" value="1"/>
</dbReference>
<proteinExistence type="predicted"/>
<dbReference type="InterPro" id="IPR035969">
    <property type="entry name" value="Rab-GAP_TBC_sf"/>
</dbReference>
<dbReference type="AlphaFoldDB" id="A0A7J6YJ05"/>
<evidence type="ECO:0000313" key="4">
    <source>
        <dbReference type="Proteomes" id="UP000583944"/>
    </source>
</evidence>
<gene>
    <name evidence="3" type="ORF">ECC02_000040</name>
</gene>
<dbReference type="VEuPathDB" id="TriTrypDB:ECC02_000040"/>
<evidence type="ECO:0000259" key="2">
    <source>
        <dbReference type="PROSITE" id="PS50086"/>
    </source>
</evidence>
<feature type="transmembrane region" description="Helical" evidence="1">
    <location>
        <begin position="101"/>
        <end position="130"/>
    </location>
</feature>
<dbReference type="VEuPathDB" id="TriTrypDB:BCY84_01107"/>
<dbReference type="PANTHER" id="PTHR22957">
    <property type="entry name" value="TBC1 DOMAIN FAMILY MEMBER GTPASE-ACTIVATING PROTEIN"/>
    <property type="match status" value="1"/>
</dbReference>
<dbReference type="Gene3D" id="1.10.8.270">
    <property type="entry name" value="putative rabgap domain of human tbc1 domain family member 14 like domains"/>
    <property type="match status" value="1"/>
</dbReference>
<protein>
    <recommendedName>
        <fullName evidence="2">Rab-GAP TBC domain-containing protein</fullName>
    </recommendedName>
</protein>
<sequence length="551" mass="62736">MCFFFVASAGLYEGFRFTSESVWALFILMCCRSKDAFPRTYFFCDAFFFSFCSGEKKTTFSGAAPLGSEGDPRTHIRHMYAFMYGCVCVRTCGACKEVLSVLFFCFFFILHSFLLWSPFFLLCRVLPVIFQQTPKRRAKKEGKQRNKQAELPGLERMAQFPPPSLIGELSAVSDLLPQCISHEATDAYVAAIAGPIVSLPVVSGLCRGGATENVRAFFWKLLLGFLPTETSRWAPLLERKALEYREIVSIVCRLDEKGDVVVGERSYRAVDLDIPRTMPSMHFFKSGEPAPPDNGVYATFSPTQQSLRRIIHTLAGVNKGLGYVQGMNELVGHLLYAFASGRSEVVNEQVESEVFFCFQTMLAYLGDDFCRSLDYDQDTGVSCTIRNFERLLQFLEPELWEHLGKKQIKSEFYAFRWLTLLFTQEFNVPDVFRVWDFLFSFGEELRSVVLVVAVAMLNCLRDELLRLTSLSEILPLLQSYPPCDVNDFLKVAMGWIDRYGFRLVKELKVATSEDVLRLQRRFCIPVPGDASWSSSLRGLMSSVKEFARHIR</sequence>
<accession>A0A7J6YJ05</accession>
<dbReference type="GO" id="GO:0005096">
    <property type="term" value="F:GTPase activator activity"/>
    <property type="evidence" value="ECO:0007669"/>
    <property type="project" value="TreeGrafter"/>
</dbReference>
<reference evidence="3 4" key="1">
    <citation type="journal article" date="2019" name="Genome Biol. Evol.">
        <title>Nanopore Sequencing Significantly Improves Genome Assembly of the Protozoan Parasite Trypanosoma cruzi.</title>
        <authorList>
            <person name="Diaz-Viraque F."/>
            <person name="Pita S."/>
            <person name="Greif G."/>
            <person name="de Souza R.C.M."/>
            <person name="Iraola G."/>
            <person name="Robello C."/>
        </authorList>
    </citation>
    <scope>NUCLEOTIDE SEQUENCE [LARGE SCALE GENOMIC DNA]</scope>
    <source>
        <strain evidence="3 4">Berenice</strain>
    </source>
</reference>
<organism evidence="3 4">
    <name type="scientific">Trypanosoma cruzi</name>
    <dbReference type="NCBI Taxonomy" id="5693"/>
    <lineage>
        <taxon>Eukaryota</taxon>
        <taxon>Discoba</taxon>
        <taxon>Euglenozoa</taxon>
        <taxon>Kinetoplastea</taxon>
        <taxon>Metakinetoplastina</taxon>
        <taxon>Trypanosomatida</taxon>
        <taxon>Trypanosomatidae</taxon>
        <taxon>Trypanosoma</taxon>
        <taxon>Schizotrypanum</taxon>
    </lineage>
</organism>
<evidence type="ECO:0000313" key="3">
    <source>
        <dbReference type="EMBL" id="KAF5226539.1"/>
    </source>
</evidence>
<keyword evidence="1" id="KW-0812">Transmembrane</keyword>
<dbReference type="InterPro" id="IPR000195">
    <property type="entry name" value="Rab-GAP-TBC_dom"/>
</dbReference>
<dbReference type="SUPFAM" id="SSF47923">
    <property type="entry name" value="Ypt/Rab-GAP domain of gyp1p"/>
    <property type="match status" value="2"/>
</dbReference>
<comment type="caution">
    <text evidence="3">The sequence shown here is derived from an EMBL/GenBank/DDBJ whole genome shotgun (WGS) entry which is preliminary data.</text>
</comment>
<dbReference type="Proteomes" id="UP000583944">
    <property type="component" value="Unassembled WGS sequence"/>
</dbReference>
<feature type="domain" description="Rab-GAP TBC" evidence="2">
    <location>
        <begin position="209"/>
        <end position="442"/>
    </location>
</feature>